<comment type="caution">
    <text evidence="1">The sequence shown here is derived from an EMBL/GenBank/DDBJ whole genome shotgun (WGS) entry which is preliminary data.</text>
</comment>
<protein>
    <submittedName>
        <fullName evidence="1">Uncharacterized protein LCP9604111_2300</fullName>
    </submittedName>
</protein>
<organism evidence="1 2">
    <name type="scientific">Neofusicoccum parvum</name>
    <dbReference type="NCBI Taxonomy" id="310453"/>
    <lineage>
        <taxon>Eukaryota</taxon>
        <taxon>Fungi</taxon>
        <taxon>Dikarya</taxon>
        <taxon>Ascomycota</taxon>
        <taxon>Pezizomycotina</taxon>
        <taxon>Dothideomycetes</taxon>
        <taxon>Dothideomycetes incertae sedis</taxon>
        <taxon>Botryosphaeriales</taxon>
        <taxon>Botryosphaeriaceae</taxon>
        <taxon>Neofusicoccum</taxon>
    </lineage>
</organism>
<evidence type="ECO:0000313" key="1">
    <source>
        <dbReference type="EMBL" id="GME31569.1"/>
    </source>
</evidence>
<proteinExistence type="predicted"/>
<evidence type="ECO:0000313" key="2">
    <source>
        <dbReference type="Proteomes" id="UP001165186"/>
    </source>
</evidence>
<dbReference type="EMBL" id="BSXG01000209">
    <property type="protein sequence ID" value="GME31569.1"/>
    <property type="molecule type" value="Genomic_DNA"/>
</dbReference>
<dbReference type="Proteomes" id="UP001165186">
    <property type="component" value="Unassembled WGS sequence"/>
</dbReference>
<gene>
    <name evidence="1" type="primary">g4225</name>
    <name evidence="1" type="ORF">NpPPO83_00004225</name>
</gene>
<name>A0ACB5S985_9PEZI</name>
<accession>A0ACB5S985</accession>
<reference evidence="1" key="1">
    <citation type="submission" date="2024-09" db="EMBL/GenBank/DDBJ databases">
        <title>Draft Genome Sequences of Neofusicoccum parvum.</title>
        <authorList>
            <person name="Ashida A."/>
            <person name="Camagna M."/>
            <person name="Tanaka A."/>
            <person name="Takemoto D."/>
        </authorList>
    </citation>
    <scope>NUCLEOTIDE SEQUENCE</scope>
    <source>
        <strain evidence="1">PPO83</strain>
    </source>
</reference>
<keyword evidence="2" id="KW-1185">Reference proteome</keyword>
<sequence length="247" mass="26580">MRAHFSSSLLIFLNLLVAVLAAGPLQVTLFENGSNGAVFTSKLTVKGGTGKLSDDQISDLARTGYGEMIDICKQKGSRFWDKKRPTTMGALAVGNEIYLSSAFRGEKGSFIINQADSKNPMKDCLQTCAKEQGNVNHKNQGNCAECVAMYLWYKDHGNTAKLADQSARVVAVYVENPLKRGDQFSPNDVKIFDPCGATGDKWGCDLVTKKEKVKAIKNASSSSSSGGAFTPYDPKAISGTSPMSPFN</sequence>